<protein>
    <submittedName>
        <fullName evidence="2">VOC family protein</fullName>
    </submittedName>
</protein>
<feature type="domain" description="VOC" evidence="1">
    <location>
        <begin position="8"/>
        <end position="133"/>
    </location>
</feature>
<dbReference type="Gene3D" id="3.30.720.120">
    <property type="match status" value="1"/>
</dbReference>
<evidence type="ECO:0000259" key="1">
    <source>
        <dbReference type="PROSITE" id="PS51819"/>
    </source>
</evidence>
<dbReference type="SUPFAM" id="SSF54593">
    <property type="entry name" value="Glyoxalase/Bleomycin resistance protein/Dihydroxybiphenyl dioxygenase"/>
    <property type="match status" value="1"/>
</dbReference>
<dbReference type="PROSITE" id="PS51819">
    <property type="entry name" value="VOC"/>
    <property type="match status" value="1"/>
</dbReference>
<dbReference type="PANTHER" id="PTHR34109:SF1">
    <property type="entry name" value="VOC DOMAIN-CONTAINING PROTEIN"/>
    <property type="match status" value="1"/>
</dbReference>
<dbReference type="RefSeq" id="WP_344936497.1">
    <property type="nucleotide sequence ID" value="NZ_BAAAZR010000002.1"/>
</dbReference>
<proteinExistence type="predicted"/>
<sequence length="160" mass="17658">MSGGVTDEFAGVTPQLIVPDTAAAVEFYRQAFGADELRRNELPDGRVMLSELLVCGGRLLVHDEFAESGAVTPERLGGSPVTLHLYVADVDEVFARAVRLGATPLMEPQDAFWGDRYAQVLDPSGHRWSFGQKLEDLAPDEINERGRAYLRDRADPEHPH</sequence>
<reference evidence="3" key="1">
    <citation type="journal article" date="2019" name="Int. J. Syst. Evol. Microbiol.">
        <title>The Global Catalogue of Microorganisms (GCM) 10K type strain sequencing project: providing services to taxonomists for standard genome sequencing and annotation.</title>
        <authorList>
            <consortium name="The Broad Institute Genomics Platform"/>
            <consortium name="The Broad Institute Genome Sequencing Center for Infectious Disease"/>
            <person name="Wu L."/>
            <person name="Ma J."/>
        </authorList>
    </citation>
    <scope>NUCLEOTIDE SEQUENCE [LARGE SCALE GENOMIC DNA]</scope>
    <source>
        <strain evidence="3">JCM 16908</strain>
    </source>
</reference>
<dbReference type="CDD" id="cd07246">
    <property type="entry name" value="VOC_like"/>
    <property type="match status" value="1"/>
</dbReference>
<keyword evidence="3" id="KW-1185">Reference proteome</keyword>
<dbReference type="Proteomes" id="UP001500888">
    <property type="component" value="Unassembled WGS sequence"/>
</dbReference>
<dbReference type="InterPro" id="IPR029068">
    <property type="entry name" value="Glyas_Bleomycin-R_OHBP_Dase"/>
</dbReference>
<organism evidence="2 3">
    <name type="scientific">Sphaerisporangium flaviroseum</name>
    <dbReference type="NCBI Taxonomy" id="509199"/>
    <lineage>
        <taxon>Bacteria</taxon>
        <taxon>Bacillati</taxon>
        <taxon>Actinomycetota</taxon>
        <taxon>Actinomycetes</taxon>
        <taxon>Streptosporangiales</taxon>
        <taxon>Streptosporangiaceae</taxon>
        <taxon>Sphaerisporangium</taxon>
    </lineage>
</organism>
<dbReference type="InterPro" id="IPR037523">
    <property type="entry name" value="VOC_core"/>
</dbReference>
<comment type="caution">
    <text evidence="2">The sequence shown here is derived from an EMBL/GenBank/DDBJ whole genome shotgun (WGS) entry which is preliminary data.</text>
</comment>
<dbReference type="Pfam" id="PF00903">
    <property type="entry name" value="Glyoxalase"/>
    <property type="match status" value="1"/>
</dbReference>
<name>A0ABP7HPL8_9ACTN</name>
<dbReference type="Gene3D" id="3.30.720.110">
    <property type="match status" value="1"/>
</dbReference>
<dbReference type="PANTHER" id="PTHR34109">
    <property type="entry name" value="BNAUNNG04460D PROTEIN-RELATED"/>
    <property type="match status" value="1"/>
</dbReference>
<gene>
    <name evidence="2" type="ORF">GCM10022226_17440</name>
</gene>
<evidence type="ECO:0000313" key="3">
    <source>
        <dbReference type="Proteomes" id="UP001500888"/>
    </source>
</evidence>
<dbReference type="InterPro" id="IPR004360">
    <property type="entry name" value="Glyas_Fos-R_dOase_dom"/>
</dbReference>
<evidence type="ECO:0000313" key="2">
    <source>
        <dbReference type="EMBL" id="GAA3798582.1"/>
    </source>
</evidence>
<accession>A0ABP7HPL8</accession>
<dbReference type="EMBL" id="BAAAZR010000002">
    <property type="protein sequence ID" value="GAA3798582.1"/>
    <property type="molecule type" value="Genomic_DNA"/>
</dbReference>